<comment type="caution">
    <text evidence="2">The sequence shown here is derived from an EMBL/GenBank/DDBJ whole genome shotgun (WGS) entry which is preliminary data.</text>
</comment>
<protein>
    <submittedName>
        <fullName evidence="2">Uncharacterized protein</fullName>
    </submittedName>
</protein>
<name>A0A1J4J4W3_9EUKA</name>
<dbReference type="EMBL" id="MLAK01001475">
    <property type="protein sequence ID" value="OHS92707.1"/>
    <property type="molecule type" value="Genomic_DNA"/>
</dbReference>
<dbReference type="SUPFAM" id="SSF50978">
    <property type="entry name" value="WD40 repeat-like"/>
    <property type="match status" value="1"/>
</dbReference>
<dbReference type="VEuPathDB" id="TrichDB:TRFO_40964"/>
<evidence type="ECO:0000313" key="2">
    <source>
        <dbReference type="EMBL" id="OHS92707.1"/>
    </source>
</evidence>
<dbReference type="OrthoDB" id="10620673at2759"/>
<feature type="compositionally biased region" description="Low complexity" evidence="1">
    <location>
        <begin position="171"/>
        <end position="202"/>
    </location>
</feature>
<gene>
    <name evidence="2" type="ORF">TRFO_40964</name>
</gene>
<accession>A0A1J4J4W3</accession>
<dbReference type="RefSeq" id="XP_068345844.1">
    <property type="nucleotide sequence ID" value="XM_068513505.1"/>
</dbReference>
<reference evidence="2" key="1">
    <citation type="submission" date="2016-10" db="EMBL/GenBank/DDBJ databases">
        <authorList>
            <person name="Benchimol M."/>
            <person name="Almeida L.G."/>
            <person name="Vasconcelos A.T."/>
            <person name="Perreira-Neves A."/>
            <person name="Rosa I.A."/>
            <person name="Tasca T."/>
            <person name="Bogo M.R."/>
            <person name="de Souza W."/>
        </authorList>
    </citation>
    <scope>NUCLEOTIDE SEQUENCE [LARGE SCALE GENOMIC DNA]</scope>
    <source>
        <strain evidence="2">K</strain>
    </source>
</reference>
<dbReference type="Proteomes" id="UP000179807">
    <property type="component" value="Unassembled WGS sequence"/>
</dbReference>
<keyword evidence="3" id="KW-1185">Reference proteome</keyword>
<organism evidence="2 3">
    <name type="scientific">Tritrichomonas foetus</name>
    <dbReference type="NCBI Taxonomy" id="1144522"/>
    <lineage>
        <taxon>Eukaryota</taxon>
        <taxon>Metamonada</taxon>
        <taxon>Parabasalia</taxon>
        <taxon>Tritrichomonadida</taxon>
        <taxon>Tritrichomonadidae</taxon>
        <taxon>Tritrichomonas</taxon>
    </lineage>
</organism>
<dbReference type="InterPro" id="IPR036322">
    <property type="entry name" value="WD40_repeat_dom_sf"/>
</dbReference>
<evidence type="ECO:0000256" key="1">
    <source>
        <dbReference type="SAM" id="MobiDB-lite"/>
    </source>
</evidence>
<proteinExistence type="predicted"/>
<evidence type="ECO:0000313" key="3">
    <source>
        <dbReference type="Proteomes" id="UP000179807"/>
    </source>
</evidence>
<feature type="compositionally biased region" description="Basic and acidic residues" evidence="1">
    <location>
        <begin position="228"/>
        <end position="238"/>
    </location>
</feature>
<dbReference type="AlphaFoldDB" id="A0A1J4J4W3"/>
<feature type="region of interest" description="Disordered" evidence="1">
    <location>
        <begin position="169"/>
        <end position="244"/>
    </location>
</feature>
<dbReference type="GeneID" id="94848209"/>
<sequence>MNDDDEETKNALYFLGLRRIVPFQMGSSRYVRIFRTPSLRSPSITENFCKFLNARPSNPIRYPHIGTAFTSEIHYHHIRTRNCLSARENWLLEGSGASIRLIINPLIVDSWSKFVPSISTRSTCTSLSINSQLNFGIATTLNGPMLFSLIHDPVSRFMSTTFLEPDKRNKNVNQNFANSNDNDMNDNYFNDNYLNQNPLYDNDLNDDQLNDNSMNTNNAYSNQNLNERGNETENENRSGNRNGITTDAKVSQFINGESLTISSFGELRLYSQDKVLFQLDIPENEEYFNSSIEFGCHPRVVTASFKDRVQIFDLRLSNPNLSQIYCQIPEVASILPIDNHQIAVGSMNGLDLIDLRFPTKSSTKFDYSFSSNPMSLFKRKFSDFDCVVAQCCESSETIFFPFNNLEFSAPLRPFDTILKPYDTLENEYLTGVAILNDTAIIQFESGSVVGIEMSNEVPPCRHFFSTIMREEDGKHRDAFKFQPHFSKLPQNDLLSLNDSQNLLDSQNLSQSSQNMSQIQNIKWDVAFPEVTTRPPSEMMYPSPEPENAEDNDITGYLIEEADALEFSEKEIPEALSLFWQSHITIARNTL</sequence>
<feature type="compositionally biased region" description="Polar residues" evidence="1">
    <location>
        <begin position="213"/>
        <end position="223"/>
    </location>
</feature>